<gene>
    <name evidence="3" type="ORF">KP509_24G009500</name>
</gene>
<feature type="compositionally biased region" description="Polar residues" evidence="1">
    <location>
        <begin position="55"/>
        <end position="64"/>
    </location>
</feature>
<dbReference type="AlphaFoldDB" id="A0A8T2RSE3"/>
<dbReference type="Gene3D" id="3.40.50.2000">
    <property type="entry name" value="Glycogen Phosphorylase B"/>
    <property type="match status" value="1"/>
</dbReference>
<dbReference type="EMBL" id="CM035429">
    <property type="protein sequence ID" value="KAH7299399.1"/>
    <property type="molecule type" value="Genomic_DNA"/>
</dbReference>
<keyword evidence="2" id="KW-1133">Transmembrane helix</keyword>
<dbReference type="OMA" id="YMSANER"/>
<evidence type="ECO:0000313" key="4">
    <source>
        <dbReference type="Proteomes" id="UP000825935"/>
    </source>
</evidence>
<evidence type="ECO:0000256" key="2">
    <source>
        <dbReference type="SAM" id="Phobius"/>
    </source>
</evidence>
<evidence type="ECO:0000313" key="3">
    <source>
        <dbReference type="EMBL" id="KAH7299399.1"/>
    </source>
</evidence>
<keyword evidence="4" id="KW-1185">Reference proteome</keyword>
<keyword evidence="2" id="KW-0472">Membrane</keyword>
<feature type="region of interest" description="Disordered" evidence="1">
    <location>
        <begin position="1048"/>
        <end position="1070"/>
    </location>
</feature>
<keyword evidence="2" id="KW-0812">Transmembrane</keyword>
<proteinExistence type="predicted"/>
<protein>
    <recommendedName>
        <fullName evidence="5">Glycosyl transferase family 1 domain-containing protein</fullName>
    </recommendedName>
</protein>
<name>A0A8T2RSE3_CERRI</name>
<dbReference type="OrthoDB" id="1592604at2759"/>
<comment type="caution">
    <text evidence="3">The sequence shown here is derived from an EMBL/GenBank/DDBJ whole genome shotgun (WGS) entry which is preliminary data.</text>
</comment>
<feature type="transmembrane region" description="Helical" evidence="2">
    <location>
        <begin position="107"/>
        <end position="123"/>
    </location>
</feature>
<dbReference type="Proteomes" id="UP000825935">
    <property type="component" value="Chromosome 24"/>
</dbReference>
<accession>A0A8T2RSE3</accession>
<dbReference type="PANTHER" id="PTHR46635:SF2">
    <property type="entry name" value="GLYCOSYL TRANSFERASE FAMILY 1 DOMAIN-CONTAINING PROTEIN"/>
    <property type="match status" value="1"/>
</dbReference>
<feature type="compositionally biased region" description="Basic residues" evidence="1">
    <location>
        <begin position="1048"/>
        <end position="1062"/>
    </location>
</feature>
<sequence length="1070" mass="122710">MSLCMERPGATASIYNNFQKESGRSFLEVPSDFAAASSSLSSSSRNSGHPFKRYTVSSNGIHGTNENKSRYSRRQDWVRLVLKSKELDTKDAKPSNNDNRYTNFTRAWIYILFFIVAICYFATETVLQGSTGSLLQETASIASEALAVKHFHERAGKALSKSEILEYEVKFVPSKLNEHFLKQKVALDHLRNAPRSPIRRPRLAMVFFELGPTPELLYLLTMWKALAVLGYELHVFSLSDGPMHHEWEQNGAFVYIPKVDSIQYGLGIDWLMYECILLSSLDARSILESFCLDPFQQVKVVWILHERMQLDQHMYSVPTSEADALSGYKKAFERADVVLLSDYALAMMYGRFDRGNFYVLPGSPIPEFEARSFMSMHSRKEIRGLLNLSTHDIAIAVVGSPFSYRSAWRGYAIVMQAILPLDEFVQSKGLQLQIMTWSAASSRALKQILASQSGFTNKSMHHFGRIDELNNLLWAADIIVYGSLREEQALPSVLVKALAFGHPIVVPNITVVRENMQDGRYSHVFEAGDNNALVRALKEALLESEVMNHGHGMRSKSVHGGLPIANIISEFVNFLEVFIDFPSDVHIPFPISLISEQLENNWPWQLLEAHTYSARKPPERNIVRSPIPERQRKSPLKIGHETGVTHYDDILDAADWDQFRLLKLAEEMEENEDEQIKERNGQIHGRWEEVYRSVRKAENMKHELHEREDGELERTGQPICIYEPYIGAGTWPLLGKKSILYRGINLISQQRRPDSDDIEAPLRLPLLNDSYYSDVLCEFGAFFAIANRVDRIHKNSWIGFQSWRAAGRNVSLSTKAELALVDAVKGHNGDKVYFWATTDLYSSKGSLQHDFWTICDSINNGNCRSMFLKAFKDMYALPSNWDLLPPMPNDGASWSALHSWAMPTSSFLEFVMFSRMFVSSLDSLTSGQAHGTCNLSVSPREAKHCYCRILELLVNIWMYHSGRRMIILDPYDGTMHEQHHLPSRHNLMWLNFFSYETLKGMDEDLAGEVDDSFNTSKQWLWPRTGEVFCQQIYDRERRQWYNRKLEKKKRDKERVKRIRGRQRQQPLAKG</sequence>
<evidence type="ECO:0000256" key="1">
    <source>
        <dbReference type="SAM" id="MobiDB-lite"/>
    </source>
</evidence>
<dbReference type="Pfam" id="PF13692">
    <property type="entry name" value="Glyco_trans_1_4"/>
    <property type="match status" value="1"/>
</dbReference>
<organism evidence="3 4">
    <name type="scientific">Ceratopteris richardii</name>
    <name type="common">Triangle waterfern</name>
    <dbReference type="NCBI Taxonomy" id="49495"/>
    <lineage>
        <taxon>Eukaryota</taxon>
        <taxon>Viridiplantae</taxon>
        <taxon>Streptophyta</taxon>
        <taxon>Embryophyta</taxon>
        <taxon>Tracheophyta</taxon>
        <taxon>Polypodiopsida</taxon>
        <taxon>Polypodiidae</taxon>
        <taxon>Polypodiales</taxon>
        <taxon>Pteridineae</taxon>
        <taxon>Pteridaceae</taxon>
        <taxon>Parkerioideae</taxon>
        <taxon>Ceratopteris</taxon>
    </lineage>
</organism>
<evidence type="ECO:0008006" key="5">
    <source>
        <dbReference type="Google" id="ProtNLM"/>
    </source>
</evidence>
<dbReference type="SUPFAM" id="SSF53756">
    <property type="entry name" value="UDP-Glycosyltransferase/glycogen phosphorylase"/>
    <property type="match status" value="1"/>
</dbReference>
<reference evidence="3" key="1">
    <citation type="submission" date="2021-08" db="EMBL/GenBank/DDBJ databases">
        <title>WGS assembly of Ceratopteris richardii.</title>
        <authorList>
            <person name="Marchant D.B."/>
            <person name="Chen G."/>
            <person name="Jenkins J."/>
            <person name="Shu S."/>
            <person name="Leebens-Mack J."/>
            <person name="Grimwood J."/>
            <person name="Schmutz J."/>
            <person name="Soltis P."/>
            <person name="Soltis D."/>
            <person name="Chen Z.-H."/>
        </authorList>
    </citation>
    <scope>NUCLEOTIDE SEQUENCE</scope>
    <source>
        <strain evidence="3">Whitten #5841</strain>
        <tissue evidence="3">Leaf</tissue>
    </source>
</reference>
<dbReference type="PANTHER" id="PTHR46635">
    <property type="entry name" value="GLYCOSYL TRANSFERASE FAMILY 1 PROTEIN"/>
    <property type="match status" value="1"/>
</dbReference>
<feature type="region of interest" description="Disordered" evidence="1">
    <location>
        <begin position="39"/>
        <end position="70"/>
    </location>
</feature>